<dbReference type="Gene3D" id="3.90.190.20">
    <property type="entry name" value="Mur ligase, C-terminal domain"/>
    <property type="match status" value="1"/>
</dbReference>
<gene>
    <name evidence="10" type="primary">murF</name>
    <name evidence="15" type="ORF">FRX94_01930</name>
</gene>
<dbReference type="InterPro" id="IPR036615">
    <property type="entry name" value="Mur_ligase_C_dom_sf"/>
</dbReference>
<dbReference type="Proteomes" id="UP000320791">
    <property type="component" value="Unassembled WGS sequence"/>
</dbReference>
<dbReference type="UniPathway" id="UPA00219"/>
<dbReference type="GO" id="GO:0005524">
    <property type="term" value="F:ATP binding"/>
    <property type="evidence" value="ECO:0007669"/>
    <property type="project" value="UniProtKB-UniRule"/>
</dbReference>
<evidence type="ECO:0000256" key="8">
    <source>
        <dbReference type="ARBA" id="ARBA00023306"/>
    </source>
</evidence>
<evidence type="ECO:0000313" key="16">
    <source>
        <dbReference type="Proteomes" id="UP000320791"/>
    </source>
</evidence>
<evidence type="ECO:0000259" key="13">
    <source>
        <dbReference type="Pfam" id="PF02875"/>
    </source>
</evidence>
<dbReference type="RefSeq" id="WP_146323434.1">
    <property type="nucleotide sequence ID" value="NZ_BAABLR010000027.1"/>
</dbReference>
<dbReference type="Pfam" id="PF02875">
    <property type="entry name" value="Mur_ligase_C"/>
    <property type="match status" value="1"/>
</dbReference>
<evidence type="ECO:0000256" key="5">
    <source>
        <dbReference type="ARBA" id="ARBA00022840"/>
    </source>
</evidence>
<keyword evidence="1 10" id="KW-0963">Cytoplasm</keyword>
<keyword evidence="6 10" id="KW-0133">Cell shape</keyword>
<dbReference type="PANTHER" id="PTHR43024:SF1">
    <property type="entry name" value="UDP-N-ACETYLMURAMOYL-TRIPEPTIDE--D-ALANYL-D-ALANINE LIGASE"/>
    <property type="match status" value="1"/>
</dbReference>
<dbReference type="GO" id="GO:0051301">
    <property type="term" value="P:cell division"/>
    <property type="evidence" value="ECO:0007669"/>
    <property type="project" value="UniProtKB-KW"/>
</dbReference>
<dbReference type="GO" id="GO:0008766">
    <property type="term" value="F:UDP-N-acetylmuramoylalanyl-D-glutamyl-2,6-diaminopimelate-D-alanyl-D-alanine ligase activity"/>
    <property type="evidence" value="ECO:0007669"/>
    <property type="project" value="RHEA"/>
</dbReference>
<feature type="domain" description="Mur ligase N-terminal catalytic" evidence="12">
    <location>
        <begin position="30"/>
        <end position="115"/>
    </location>
</feature>
<dbReference type="EMBL" id="VOHM01000003">
    <property type="protein sequence ID" value="TWT28673.1"/>
    <property type="molecule type" value="Genomic_DNA"/>
</dbReference>
<dbReference type="GO" id="GO:0071555">
    <property type="term" value="P:cell wall organization"/>
    <property type="evidence" value="ECO:0007669"/>
    <property type="project" value="UniProtKB-KW"/>
</dbReference>
<keyword evidence="9 10" id="KW-0961">Cell wall biogenesis/degradation</keyword>
<dbReference type="InterPro" id="IPR051046">
    <property type="entry name" value="MurCDEF_CellWall_CoF430Synth"/>
</dbReference>
<organism evidence="15 16">
    <name type="scientific">Corynebacterium canis</name>
    <dbReference type="NCBI Taxonomy" id="679663"/>
    <lineage>
        <taxon>Bacteria</taxon>
        <taxon>Bacillati</taxon>
        <taxon>Actinomycetota</taxon>
        <taxon>Actinomycetes</taxon>
        <taxon>Mycobacteriales</taxon>
        <taxon>Corynebacteriaceae</taxon>
        <taxon>Corynebacterium</taxon>
    </lineage>
</organism>
<keyword evidence="3 10" id="KW-0132">Cell division</keyword>
<name>A0A5C5UT50_9CORY</name>
<protein>
    <recommendedName>
        <fullName evidence="10 11">UDP-N-acetylmuramoyl-tripeptide--D-alanyl-D-alanine ligase</fullName>
        <ecNumber evidence="10 11">6.3.2.10</ecNumber>
    </recommendedName>
    <alternativeName>
        <fullName evidence="10">D-alanyl-D-alanine-adding enzyme</fullName>
    </alternativeName>
</protein>
<dbReference type="InterPro" id="IPR035911">
    <property type="entry name" value="MurE/MurF_N"/>
</dbReference>
<dbReference type="InterPro" id="IPR004101">
    <property type="entry name" value="Mur_ligase_C"/>
</dbReference>
<dbReference type="Gene3D" id="3.40.1190.10">
    <property type="entry name" value="Mur-like, catalytic domain"/>
    <property type="match status" value="1"/>
</dbReference>
<dbReference type="EC" id="6.3.2.10" evidence="10 11"/>
<feature type="domain" description="Mur ligase C-terminal" evidence="13">
    <location>
        <begin position="335"/>
        <end position="460"/>
    </location>
</feature>
<dbReference type="PANTHER" id="PTHR43024">
    <property type="entry name" value="UDP-N-ACETYLMURAMOYL-TRIPEPTIDE--D-ALANYL-D-ALANINE LIGASE"/>
    <property type="match status" value="1"/>
</dbReference>
<comment type="pathway">
    <text evidence="10 11">Cell wall biogenesis; peptidoglycan biosynthesis.</text>
</comment>
<dbReference type="HAMAP" id="MF_02019">
    <property type="entry name" value="MurF"/>
    <property type="match status" value="1"/>
</dbReference>
<comment type="subcellular location">
    <subcellularLocation>
        <location evidence="10 11">Cytoplasm</location>
    </subcellularLocation>
</comment>
<sequence>MIQMTVQELADVVGGTLSGVDPQALITGPVEFDSRKVTAGSVFLALPGARVDGHEFAASAIAAGAVVVLAARKVDAPAIYVPEVARPETNAEAYAHDPTADTASLLRALSLLARHVVERTKVQVIGVTGSAGKTSTKDFLASLLPHVVAPPGSFNNEIGLPYTALRCTEETEFLVAEMSARGLGHIRQLTEITPPQLGVVLNVGTAHLGEFGSREVIAQAKGELVEALPETGVAVLNADDDAVAAMAQRTKAKVVRFSASDSSAEYYAAGICSDEFARASFELHTPVGHRPVSLGVHGMHQVSNALAAAAVALEAGVPLDAVVAKLCAYRAVSQHRMDVRTRADGVVIINDAYNANPESMRAGLEALAHTARGRSWAVLGQMGELGQGSAEEHRRLADVVAELGISTLIAVGVGVNARALADAAIARGVPTLMADSSDAAINLIAEELQPGDAVLVKASFAERLWTVATGLYEACPNEK</sequence>
<evidence type="ECO:0000256" key="10">
    <source>
        <dbReference type="HAMAP-Rule" id="MF_02019"/>
    </source>
</evidence>
<keyword evidence="7 10" id="KW-0573">Peptidoglycan synthesis</keyword>
<keyword evidence="16" id="KW-1185">Reference proteome</keyword>
<feature type="binding site" evidence="10">
    <location>
        <begin position="129"/>
        <end position="135"/>
    </location>
    <ligand>
        <name>ATP</name>
        <dbReference type="ChEBI" id="CHEBI:30616"/>
    </ligand>
</feature>
<dbReference type="SUPFAM" id="SSF63418">
    <property type="entry name" value="MurE/MurF N-terminal domain"/>
    <property type="match status" value="1"/>
</dbReference>
<keyword evidence="8 10" id="KW-0131">Cell cycle</keyword>
<keyword evidence="4 10" id="KW-0547">Nucleotide-binding</keyword>
<dbReference type="AlphaFoldDB" id="A0A5C5UT50"/>
<evidence type="ECO:0000256" key="3">
    <source>
        <dbReference type="ARBA" id="ARBA00022618"/>
    </source>
</evidence>
<dbReference type="NCBIfam" id="TIGR01143">
    <property type="entry name" value="murF"/>
    <property type="match status" value="1"/>
</dbReference>
<dbReference type="Gene3D" id="3.40.1390.10">
    <property type="entry name" value="MurE/MurF, N-terminal domain"/>
    <property type="match status" value="1"/>
</dbReference>
<evidence type="ECO:0000259" key="14">
    <source>
        <dbReference type="Pfam" id="PF08245"/>
    </source>
</evidence>
<keyword evidence="2 10" id="KW-0436">Ligase</keyword>
<dbReference type="GO" id="GO:0047480">
    <property type="term" value="F:UDP-N-acetylmuramoyl-tripeptide-D-alanyl-D-alanine ligase activity"/>
    <property type="evidence" value="ECO:0007669"/>
    <property type="project" value="UniProtKB-UniRule"/>
</dbReference>
<evidence type="ECO:0000256" key="11">
    <source>
        <dbReference type="RuleBase" id="RU004136"/>
    </source>
</evidence>
<dbReference type="SUPFAM" id="SSF53244">
    <property type="entry name" value="MurD-like peptide ligases, peptide-binding domain"/>
    <property type="match status" value="1"/>
</dbReference>
<feature type="domain" description="Mur ligase central" evidence="14">
    <location>
        <begin position="127"/>
        <end position="312"/>
    </location>
</feature>
<dbReference type="InterPro" id="IPR036565">
    <property type="entry name" value="Mur-like_cat_sf"/>
</dbReference>
<dbReference type="Pfam" id="PF01225">
    <property type="entry name" value="Mur_ligase"/>
    <property type="match status" value="1"/>
</dbReference>
<dbReference type="OrthoDB" id="9800958at2"/>
<comment type="function">
    <text evidence="10 11">Involved in cell wall formation. Catalyzes the final step in the synthesis of UDP-N-acetylmuramoyl-pentapeptide, the precursor of murein.</text>
</comment>
<evidence type="ECO:0000256" key="2">
    <source>
        <dbReference type="ARBA" id="ARBA00022598"/>
    </source>
</evidence>
<evidence type="ECO:0000256" key="7">
    <source>
        <dbReference type="ARBA" id="ARBA00022984"/>
    </source>
</evidence>
<evidence type="ECO:0000256" key="9">
    <source>
        <dbReference type="ARBA" id="ARBA00023316"/>
    </source>
</evidence>
<comment type="catalytic activity">
    <reaction evidence="10 11">
        <text>D-alanyl-D-alanine + UDP-N-acetyl-alpha-D-muramoyl-L-alanyl-gamma-D-glutamyl-meso-2,6-diaminopimelate + ATP = UDP-N-acetyl-alpha-D-muramoyl-L-alanyl-gamma-D-glutamyl-meso-2,6-diaminopimeloyl-D-alanyl-D-alanine + ADP + phosphate + H(+)</text>
        <dbReference type="Rhea" id="RHEA:28374"/>
        <dbReference type="ChEBI" id="CHEBI:15378"/>
        <dbReference type="ChEBI" id="CHEBI:30616"/>
        <dbReference type="ChEBI" id="CHEBI:43474"/>
        <dbReference type="ChEBI" id="CHEBI:57822"/>
        <dbReference type="ChEBI" id="CHEBI:61386"/>
        <dbReference type="ChEBI" id="CHEBI:83905"/>
        <dbReference type="ChEBI" id="CHEBI:456216"/>
        <dbReference type="EC" id="6.3.2.10"/>
    </reaction>
</comment>
<accession>A0A5C5UT50</accession>
<dbReference type="GO" id="GO:0008360">
    <property type="term" value="P:regulation of cell shape"/>
    <property type="evidence" value="ECO:0007669"/>
    <property type="project" value="UniProtKB-KW"/>
</dbReference>
<dbReference type="GO" id="GO:0009252">
    <property type="term" value="P:peptidoglycan biosynthetic process"/>
    <property type="evidence" value="ECO:0007669"/>
    <property type="project" value="UniProtKB-UniRule"/>
</dbReference>
<evidence type="ECO:0000256" key="4">
    <source>
        <dbReference type="ARBA" id="ARBA00022741"/>
    </source>
</evidence>
<evidence type="ECO:0000256" key="6">
    <source>
        <dbReference type="ARBA" id="ARBA00022960"/>
    </source>
</evidence>
<dbReference type="InterPro" id="IPR013221">
    <property type="entry name" value="Mur_ligase_cen"/>
</dbReference>
<proteinExistence type="inferred from homology"/>
<evidence type="ECO:0000256" key="1">
    <source>
        <dbReference type="ARBA" id="ARBA00022490"/>
    </source>
</evidence>
<dbReference type="SUPFAM" id="SSF53623">
    <property type="entry name" value="MurD-like peptide ligases, catalytic domain"/>
    <property type="match status" value="1"/>
</dbReference>
<dbReference type="InterPro" id="IPR000713">
    <property type="entry name" value="Mur_ligase_N"/>
</dbReference>
<reference evidence="15 16" key="1">
    <citation type="submission" date="2019-08" db="EMBL/GenBank/DDBJ databases">
        <authorList>
            <person name="Lei W."/>
        </authorList>
    </citation>
    <scope>NUCLEOTIDE SEQUENCE [LARGE SCALE GENOMIC DNA]</scope>
    <source>
        <strain evidence="15 16">CCUG 58627</strain>
    </source>
</reference>
<evidence type="ECO:0000313" key="15">
    <source>
        <dbReference type="EMBL" id="TWT28673.1"/>
    </source>
</evidence>
<dbReference type="Pfam" id="PF08245">
    <property type="entry name" value="Mur_ligase_M"/>
    <property type="match status" value="1"/>
</dbReference>
<dbReference type="GO" id="GO:0005737">
    <property type="term" value="C:cytoplasm"/>
    <property type="evidence" value="ECO:0007669"/>
    <property type="project" value="UniProtKB-SubCell"/>
</dbReference>
<dbReference type="InterPro" id="IPR005863">
    <property type="entry name" value="UDP-N-AcMur_synth"/>
</dbReference>
<comment type="similarity">
    <text evidence="10">Belongs to the MurCDEF family. MurF subfamily.</text>
</comment>
<comment type="caution">
    <text evidence="15">The sequence shown here is derived from an EMBL/GenBank/DDBJ whole genome shotgun (WGS) entry which is preliminary data.</text>
</comment>
<keyword evidence="5 10" id="KW-0067">ATP-binding</keyword>
<evidence type="ECO:0000259" key="12">
    <source>
        <dbReference type="Pfam" id="PF01225"/>
    </source>
</evidence>